<dbReference type="OrthoDB" id="91810at2759"/>
<dbReference type="AlphaFoldDB" id="A0A8K1C317"/>
<keyword evidence="1" id="KW-0378">Hydrolase</keyword>
<dbReference type="GO" id="GO:0016790">
    <property type="term" value="F:thiolester hydrolase activity"/>
    <property type="evidence" value="ECO:0007669"/>
    <property type="project" value="TreeGrafter"/>
</dbReference>
<sequence>MANLPVFFFHGAGGNAANGIAFDQFATEQRPVISLNFAENEASLQPLPGQVQLAIEQIRNYTRNDSRFDNGYTFIGHSLGGIIARGVVEEMDDHNAHVLISLASPHTGLCHGPQADPNIAQQFGVVLLNSYSLPVEIFDFAKYSIDTIKEGHLLVDLMEVMEKHPEITQNSSISSLLRYPVRKIWLDLKPYLSTIGNLEQSCDEDKQRRKNNLLKLKEFHAFTSPQDGVLEPYQSGVFGHYTEVADSAELLAKFKTLGTVDMKDTVEYKEDTYGLRSLDKRGGLFRHVVDQVPHTCWVMDDGDCSVKKILETQLAPILN</sequence>
<dbReference type="InterPro" id="IPR029058">
    <property type="entry name" value="AB_hydrolase_fold"/>
</dbReference>
<evidence type="ECO:0000313" key="3">
    <source>
        <dbReference type="Proteomes" id="UP000794436"/>
    </source>
</evidence>
<dbReference type="PANTHER" id="PTHR11247">
    <property type="entry name" value="PALMITOYL-PROTEIN THIOESTERASE/DOLICHYLDIPHOSPHATASE 1"/>
    <property type="match status" value="1"/>
</dbReference>
<reference evidence="2" key="1">
    <citation type="submission" date="2019-03" db="EMBL/GenBank/DDBJ databases">
        <title>Long read genome sequence of the mycoparasitic Pythium oligandrum ATCC 38472 isolated from sugarbeet rhizosphere.</title>
        <authorList>
            <person name="Gaulin E."/>
        </authorList>
    </citation>
    <scope>NUCLEOTIDE SEQUENCE</scope>
    <source>
        <strain evidence="2">ATCC 38472_TT</strain>
    </source>
</reference>
<proteinExistence type="predicted"/>
<organism evidence="2 3">
    <name type="scientific">Pythium oligandrum</name>
    <name type="common">Mycoparasitic fungus</name>
    <dbReference type="NCBI Taxonomy" id="41045"/>
    <lineage>
        <taxon>Eukaryota</taxon>
        <taxon>Sar</taxon>
        <taxon>Stramenopiles</taxon>
        <taxon>Oomycota</taxon>
        <taxon>Peronosporomycetes</taxon>
        <taxon>Pythiales</taxon>
        <taxon>Pythiaceae</taxon>
        <taxon>Pythium</taxon>
    </lineage>
</organism>
<dbReference type="SUPFAM" id="SSF53474">
    <property type="entry name" value="alpha/beta-Hydrolases"/>
    <property type="match status" value="2"/>
</dbReference>
<evidence type="ECO:0000256" key="1">
    <source>
        <dbReference type="ARBA" id="ARBA00022801"/>
    </source>
</evidence>
<comment type="caution">
    <text evidence="2">The sequence shown here is derived from an EMBL/GenBank/DDBJ whole genome shotgun (WGS) entry which is preliminary data.</text>
</comment>
<keyword evidence="3" id="KW-1185">Reference proteome</keyword>
<dbReference type="Proteomes" id="UP000794436">
    <property type="component" value="Unassembled WGS sequence"/>
</dbReference>
<dbReference type="Pfam" id="PF02089">
    <property type="entry name" value="Palm_thioest"/>
    <property type="match status" value="1"/>
</dbReference>
<dbReference type="PANTHER" id="PTHR11247:SF8">
    <property type="entry name" value="PALMITOYL-PROTEIN THIOESTERASE 1"/>
    <property type="match status" value="1"/>
</dbReference>
<dbReference type="Gene3D" id="3.40.50.1820">
    <property type="entry name" value="alpha/beta hydrolase"/>
    <property type="match status" value="1"/>
</dbReference>
<name>A0A8K1C317_PYTOL</name>
<accession>A0A8K1C317</accession>
<dbReference type="GO" id="GO:0005764">
    <property type="term" value="C:lysosome"/>
    <property type="evidence" value="ECO:0007669"/>
    <property type="project" value="TreeGrafter"/>
</dbReference>
<evidence type="ECO:0000313" key="2">
    <source>
        <dbReference type="EMBL" id="TMW55569.1"/>
    </source>
</evidence>
<protein>
    <submittedName>
        <fullName evidence="2">Uncharacterized protein</fullName>
    </submittedName>
</protein>
<dbReference type="EMBL" id="SPLM01000147">
    <property type="protein sequence ID" value="TMW55569.1"/>
    <property type="molecule type" value="Genomic_DNA"/>
</dbReference>
<gene>
    <name evidence="2" type="ORF">Poli38472_010451</name>
</gene>